<keyword evidence="1" id="KW-0732">Signal</keyword>
<sequence length="101" mass="11270">MRTLKILLLAAPLISSAICAELNNEKVCYKLTGPKNEIQRLIKADLLTKYTLLESIGGEEQLTLNTNRSHITKTELAIVDKPVAFVFSLNEEKNTLCGWLP</sequence>
<evidence type="ECO:0000313" key="3">
    <source>
        <dbReference type="Proteomes" id="UP001152447"/>
    </source>
</evidence>
<evidence type="ECO:0000313" key="2">
    <source>
        <dbReference type="EMBL" id="CAH9064518.1"/>
    </source>
</evidence>
<proteinExistence type="predicted"/>
<dbReference type="RefSeq" id="WP_262977225.1">
    <property type="nucleotide sequence ID" value="NZ_CAMAPB010000058.1"/>
</dbReference>
<evidence type="ECO:0000256" key="1">
    <source>
        <dbReference type="SAM" id="SignalP"/>
    </source>
</evidence>
<reference evidence="2" key="1">
    <citation type="submission" date="2022-07" db="EMBL/GenBank/DDBJ databases">
        <authorList>
            <person name="Criscuolo A."/>
        </authorList>
    </citation>
    <scope>NUCLEOTIDE SEQUENCE</scope>
    <source>
        <strain evidence="2">CIP103197</strain>
    </source>
</reference>
<name>A0A9W4R389_PSEHA</name>
<gene>
    <name evidence="2" type="ORF">PSEHALCIP103_03166</name>
</gene>
<organism evidence="2 3">
    <name type="scientific">Pseudoalteromonas haloplanktis</name>
    <name type="common">Alteromonas haloplanktis</name>
    <dbReference type="NCBI Taxonomy" id="228"/>
    <lineage>
        <taxon>Bacteria</taxon>
        <taxon>Pseudomonadati</taxon>
        <taxon>Pseudomonadota</taxon>
        <taxon>Gammaproteobacteria</taxon>
        <taxon>Alteromonadales</taxon>
        <taxon>Pseudoalteromonadaceae</taxon>
        <taxon>Pseudoalteromonas</taxon>
    </lineage>
</organism>
<dbReference type="Proteomes" id="UP001152447">
    <property type="component" value="Unassembled WGS sequence"/>
</dbReference>
<feature type="chain" id="PRO_5040921796" evidence="1">
    <location>
        <begin position="21"/>
        <end position="101"/>
    </location>
</feature>
<comment type="caution">
    <text evidence="2">The sequence shown here is derived from an EMBL/GenBank/DDBJ whole genome shotgun (WGS) entry which is preliminary data.</text>
</comment>
<accession>A0A9W4R389</accession>
<keyword evidence="3" id="KW-1185">Reference proteome</keyword>
<protein>
    <submittedName>
        <fullName evidence="2">Uncharacterized protein</fullName>
    </submittedName>
</protein>
<dbReference type="AlphaFoldDB" id="A0A9W4R389"/>
<feature type="signal peptide" evidence="1">
    <location>
        <begin position="1"/>
        <end position="20"/>
    </location>
</feature>
<dbReference type="EMBL" id="CAMAPB010000058">
    <property type="protein sequence ID" value="CAH9064518.1"/>
    <property type="molecule type" value="Genomic_DNA"/>
</dbReference>